<gene>
    <name evidence="1" type="ORF">GAK31_00997</name>
</gene>
<sequence length="82" mass="8590">MPDTGRFIIRAFDAIFNRAGGVDRITALTLSCHRCSATTSSSDRELIHLPGGTLFKCGQCGCHQAVSNARVAGCVPAPLLGT</sequence>
<protein>
    <submittedName>
        <fullName evidence="1">Uncharacterized protein</fullName>
    </submittedName>
</protein>
<evidence type="ECO:0000313" key="2">
    <source>
        <dbReference type="Proteomes" id="UP000487117"/>
    </source>
</evidence>
<comment type="caution">
    <text evidence="1">The sequence shown here is derived from an EMBL/GenBank/DDBJ whole genome shotgun (WGS) entry which is preliminary data.</text>
</comment>
<name>A0A7V8JLR1_STEMA</name>
<reference evidence="2" key="1">
    <citation type="journal article" date="2020" name="MBio">
        <title>Horizontal gene transfer to a defensive symbiont with a reduced genome amongst a multipartite beetle microbiome.</title>
        <authorList>
            <person name="Waterworth S.C."/>
            <person name="Florez L.V."/>
            <person name="Rees E.R."/>
            <person name="Hertweck C."/>
            <person name="Kaltenpoth M."/>
            <person name="Kwan J.C."/>
        </authorList>
    </citation>
    <scope>NUCLEOTIDE SEQUENCE [LARGE SCALE GENOMIC DNA]</scope>
</reference>
<dbReference type="EMBL" id="WNDS01000002">
    <property type="protein sequence ID" value="KAF1015523.1"/>
    <property type="molecule type" value="Genomic_DNA"/>
</dbReference>
<dbReference type="AlphaFoldDB" id="A0A7V8JLR1"/>
<proteinExistence type="predicted"/>
<organism evidence="1 2">
    <name type="scientific">Stenotrophomonas maltophilia</name>
    <name type="common">Pseudomonas maltophilia</name>
    <name type="synonym">Xanthomonas maltophilia</name>
    <dbReference type="NCBI Taxonomy" id="40324"/>
    <lineage>
        <taxon>Bacteria</taxon>
        <taxon>Pseudomonadati</taxon>
        <taxon>Pseudomonadota</taxon>
        <taxon>Gammaproteobacteria</taxon>
        <taxon>Lysobacterales</taxon>
        <taxon>Lysobacteraceae</taxon>
        <taxon>Stenotrophomonas</taxon>
        <taxon>Stenotrophomonas maltophilia group</taxon>
    </lineage>
</organism>
<evidence type="ECO:0000313" key="1">
    <source>
        <dbReference type="EMBL" id="KAF1015523.1"/>
    </source>
</evidence>
<accession>A0A7V8JLR1</accession>
<dbReference type="Proteomes" id="UP000487117">
    <property type="component" value="Unassembled WGS sequence"/>
</dbReference>